<dbReference type="EMBL" id="VITR01000012">
    <property type="protein sequence ID" value="TWB38611.1"/>
    <property type="molecule type" value="Genomic_DNA"/>
</dbReference>
<evidence type="ECO:0000313" key="3">
    <source>
        <dbReference type="Proteomes" id="UP000315751"/>
    </source>
</evidence>
<name>A0A560GXP1_9PROT</name>
<sequence>MSDDWWDVPGNPYAPSLAEPPAGPEVPDSASPKSGPQRQDEDDLCTPYATAEGLALEAASAALVRLDCGLAASSPAVAAGWINRMAIEEAAASARLNGILVDTADLRLLAWDSLDRAPDPDLAQALPLYDLVRRITARHPRHLYTPRRLAALDRIRHSRSPGFSLWSDAEEDVGAEQRWAVLQAALAPDALARFRAAPALVGAAAFLAHWHEVGADRSAGAALGRLLAAWWPARQGLVQGRRGGQDMVEGSDTYDGPTHPAYAGGPVLMPSIGFLGHAMDYRPDRRDGWLSAYLMAAGRSVARGEALLRRLRAAEGGLAEALRPRRSTSRGPQVAAFLLSQPVVTSGRLAQALDMSGTAARSLLDALHRDHLLMEISGRDAYRAYIVE</sequence>
<dbReference type="AlphaFoldDB" id="A0A560GXP1"/>
<accession>A0A560GXP1</accession>
<evidence type="ECO:0000313" key="2">
    <source>
        <dbReference type="EMBL" id="TWB38611.1"/>
    </source>
</evidence>
<proteinExistence type="predicted"/>
<dbReference type="Proteomes" id="UP000315751">
    <property type="component" value="Unassembled WGS sequence"/>
</dbReference>
<comment type="caution">
    <text evidence="2">The sequence shown here is derived from an EMBL/GenBank/DDBJ whole genome shotgun (WGS) entry which is preliminary data.</text>
</comment>
<feature type="region of interest" description="Disordered" evidence="1">
    <location>
        <begin position="1"/>
        <end position="43"/>
    </location>
</feature>
<gene>
    <name evidence="2" type="ORF">FBZ90_112100</name>
</gene>
<protein>
    <submittedName>
        <fullName evidence="2">DNA binding protein with HTH domain</fullName>
    </submittedName>
</protein>
<dbReference type="RefSeq" id="WP_145734697.1">
    <property type="nucleotide sequence ID" value="NZ_VITR01000012.1"/>
</dbReference>
<organism evidence="2 3">
    <name type="scientific">Nitrospirillum amazonense</name>
    <dbReference type="NCBI Taxonomy" id="28077"/>
    <lineage>
        <taxon>Bacteria</taxon>
        <taxon>Pseudomonadati</taxon>
        <taxon>Pseudomonadota</taxon>
        <taxon>Alphaproteobacteria</taxon>
        <taxon>Rhodospirillales</taxon>
        <taxon>Azospirillaceae</taxon>
        <taxon>Nitrospirillum</taxon>
    </lineage>
</organism>
<dbReference type="OrthoDB" id="7341308at2"/>
<keyword evidence="3" id="KW-1185">Reference proteome</keyword>
<reference evidence="2 3" key="1">
    <citation type="submission" date="2019-06" db="EMBL/GenBank/DDBJ databases">
        <title>Genomic Encyclopedia of Type Strains, Phase IV (KMG-V): Genome sequencing to study the core and pangenomes of soil and plant-associated prokaryotes.</title>
        <authorList>
            <person name="Whitman W."/>
        </authorList>
    </citation>
    <scope>NUCLEOTIDE SEQUENCE [LARGE SCALE GENOMIC DNA]</scope>
    <source>
        <strain evidence="2 3">BR 11622</strain>
    </source>
</reference>
<evidence type="ECO:0000256" key="1">
    <source>
        <dbReference type="SAM" id="MobiDB-lite"/>
    </source>
</evidence>